<dbReference type="PANTHER" id="PTHR19229:SF250">
    <property type="entry name" value="ABC TRANSPORTER DOMAIN-CONTAINING PROTEIN-RELATED"/>
    <property type="match status" value="1"/>
</dbReference>
<reference evidence="3 4" key="1">
    <citation type="submission" date="2013-11" db="EMBL/GenBank/DDBJ databases">
        <title>Genome sequencing of Stegodyphus mimosarum.</title>
        <authorList>
            <person name="Bechsgaard J."/>
        </authorList>
    </citation>
    <scope>NUCLEOTIDE SEQUENCE [LARGE SCALE GENOMIC DNA]</scope>
</reference>
<dbReference type="GO" id="GO:0005524">
    <property type="term" value="F:ATP binding"/>
    <property type="evidence" value="ECO:0007669"/>
    <property type="project" value="UniProtKB-KW"/>
</dbReference>
<sequence length="311" mass="34550">MTETSSLFKCCKDLCGKNCLQQTDLITWDEDACGRDILMLYVDGLVFSLIVCFLETVTARRLMVYIKQHLPRRKKIMQDQEALSNVPKDSDVIAEEERVRSMHSDAAADEALVVSDLTKMFKAFCAVDHVTFSIHQEECFGLLGVNGAGKTTTFKMLTGDCIPSDGNAFIKEYSLKENLEEFQAFIGYCPQFDALIDRLTGREMLELFAYLRGLSGQDLVEAVNMVIKLTDLSEHADKQTQFYSGGTKRKLSIGIALIGSPPLIFLDEPTAGVDPVSRRKIWAALSQARTKTGAAVILTTHSMEECEALCS</sequence>
<dbReference type="OMA" id="WHATRFA"/>
<evidence type="ECO:0000259" key="2">
    <source>
        <dbReference type="PROSITE" id="PS50893"/>
    </source>
</evidence>
<keyword evidence="1" id="KW-1133">Transmembrane helix</keyword>
<dbReference type="InterPro" id="IPR003439">
    <property type="entry name" value="ABC_transporter-like_ATP-bd"/>
</dbReference>
<dbReference type="OrthoDB" id="6431483at2759"/>
<name>A0A087T4N7_STEMI</name>
<dbReference type="GO" id="GO:0005319">
    <property type="term" value="F:lipid transporter activity"/>
    <property type="evidence" value="ECO:0007669"/>
    <property type="project" value="TreeGrafter"/>
</dbReference>
<dbReference type="Gene3D" id="3.40.50.300">
    <property type="entry name" value="P-loop containing nucleotide triphosphate hydrolases"/>
    <property type="match status" value="1"/>
</dbReference>
<keyword evidence="3" id="KW-0067">ATP-binding</keyword>
<keyword evidence="3" id="KW-0547">Nucleotide-binding</keyword>
<proteinExistence type="predicted"/>
<dbReference type="InterPro" id="IPR026082">
    <property type="entry name" value="ABCA"/>
</dbReference>
<dbReference type="CDD" id="cd03263">
    <property type="entry name" value="ABC_subfamily_A"/>
    <property type="match status" value="1"/>
</dbReference>
<protein>
    <submittedName>
        <fullName evidence="3">ATP-binding cassette sub-family A member 3</fullName>
    </submittedName>
</protein>
<dbReference type="Pfam" id="PF00005">
    <property type="entry name" value="ABC_tran"/>
    <property type="match status" value="1"/>
</dbReference>
<feature type="transmembrane region" description="Helical" evidence="1">
    <location>
        <begin position="45"/>
        <end position="66"/>
    </location>
</feature>
<dbReference type="GO" id="GO:0140359">
    <property type="term" value="F:ABC-type transporter activity"/>
    <property type="evidence" value="ECO:0007669"/>
    <property type="project" value="InterPro"/>
</dbReference>
<dbReference type="InterPro" id="IPR027417">
    <property type="entry name" value="P-loop_NTPase"/>
</dbReference>
<dbReference type="FunFam" id="3.40.50.300:FF:001598">
    <property type="entry name" value="ABC transporter ced-7"/>
    <property type="match status" value="1"/>
</dbReference>
<feature type="non-terminal residue" evidence="3">
    <location>
        <position position="311"/>
    </location>
</feature>
<dbReference type="GO" id="GO:0016887">
    <property type="term" value="F:ATP hydrolysis activity"/>
    <property type="evidence" value="ECO:0007669"/>
    <property type="project" value="InterPro"/>
</dbReference>
<dbReference type="STRING" id="407821.A0A087T4N7"/>
<evidence type="ECO:0000256" key="1">
    <source>
        <dbReference type="SAM" id="Phobius"/>
    </source>
</evidence>
<gene>
    <name evidence="3" type="ORF">X975_09039</name>
</gene>
<keyword evidence="4" id="KW-1185">Reference proteome</keyword>
<organism evidence="3 4">
    <name type="scientific">Stegodyphus mimosarum</name>
    <name type="common">African social velvet spider</name>
    <dbReference type="NCBI Taxonomy" id="407821"/>
    <lineage>
        <taxon>Eukaryota</taxon>
        <taxon>Metazoa</taxon>
        <taxon>Ecdysozoa</taxon>
        <taxon>Arthropoda</taxon>
        <taxon>Chelicerata</taxon>
        <taxon>Arachnida</taxon>
        <taxon>Araneae</taxon>
        <taxon>Araneomorphae</taxon>
        <taxon>Entelegynae</taxon>
        <taxon>Eresoidea</taxon>
        <taxon>Eresidae</taxon>
        <taxon>Stegodyphus</taxon>
    </lineage>
</organism>
<dbReference type="Proteomes" id="UP000054359">
    <property type="component" value="Unassembled WGS sequence"/>
</dbReference>
<evidence type="ECO:0000313" key="4">
    <source>
        <dbReference type="Proteomes" id="UP000054359"/>
    </source>
</evidence>
<feature type="domain" description="ABC transporter" evidence="2">
    <location>
        <begin position="112"/>
        <end position="309"/>
    </location>
</feature>
<dbReference type="SUPFAM" id="SSF52540">
    <property type="entry name" value="P-loop containing nucleoside triphosphate hydrolases"/>
    <property type="match status" value="1"/>
</dbReference>
<dbReference type="EMBL" id="KK113387">
    <property type="protein sequence ID" value="KFM60076.1"/>
    <property type="molecule type" value="Genomic_DNA"/>
</dbReference>
<dbReference type="PROSITE" id="PS50893">
    <property type="entry name" value="ABC_TRANSPORTER_2"/>
    <property type="match status" value="1"/>
</dbReference>
<dbReference type="GO" id="GO:0016020">
    <property type="term" value="C:membrane"/>
    <property type="evidence" value="ECO:0007669"/>
    <property type="project" value="InterPro"/>
</dbReference>
<dbReference type="PANTHER" id="PTHR19229">
    <property type="entry name" value="ATP-BINDING CASSETTE TRANSPORTER SUBFAMILY A ABCA"/>
    <property type="match status" value="1"/>
</dbReference>
<keyword evidence="1" id="KW-0472">Membrane</keyword>
<accession>A0A087T4N7</accession>
<keyword evidence="1" id="KW-0812">Transmembrane</keyword>
<dbReference type="AlphaFoldDB" id="A0A087T4N7"/>
<evidence type="ECO:0000313" key="3">
    <source>
        <dbReference type="EMBL" id="KFM60076.1"/>
    </source>
</evidence>